<sequence length="84" mass="9925">MEHLQDRILKEAPLKSSQWFRYVDDTIVVWSHGKNTLNDFLNYINSLHPKIEFTMQTETEEHTVPFLDVLVTRKPDGSLGYQVY</sequence>
<accession>A0A154PGX1</accession>
<dbReference type="PANTHER" id="PTHR21301:SF10">
    <property type="entry name" value="REVERSE TRANSCRIPTASE DOMAIN-CONTAINING PROTEIN"/>
    <property type="match status" value="1"/>
</dbReference>
<dbReference type="Proteomes" id="UP000076502">
    <property type="component" value="Unassembled WGS sequence"/>
</dbReference>
<name>A0A154PGX1_DUFNO</name>
<dbReference type="AlphaFoldDB" id="A0A154PGX1"/>
<dbReference type="PANTHER" id="PTHR21301">
    <property type="entry name" value="REVERSE TRANSCRIPTASE"/>
    <property type="match status" value="1"/>
</dbReference>
<dbReference type="OrthoDB" id="10034600at2759"/>
<reference evidence="1 2" key="1">
    <citation type="submission" date="2015-07" db="EMBL/GenBank/DDBJ databases">
        <title>The genome of Dufourea novaeangliae.</title>
        <authorList>
            <person name="Pan H."/>
            <person name="Kapheim K."/>
        </authorList>
    </citation>
    <scope>NUCLEOTIDE SEQUENCE [LARGE SCALE GENOMIC DNA]</scope>
    <source>
        <strain evidence="1">0120121106</strain>
        <tissue evidence="1">Whole body</tissue>
    </source>
</reference>
<gene>
    <name evidence="1" type="ORF">WN55_02417</name>
</gene>
<protein>
    <recommendedName>
        <fullName evidence="3">Reverse transcriptase domain-containing protein</fullName>
    </recommendedName>
</protein>
<dbReference type="EMBL" id="KQ434900">
    <property type="protein sequence ID" value="KZC11062.1"/>
    <property type="molecule type" value="Genomic_DNA"/>
</dbReference>
<proteinExistence type="predicted"/>
<keyword evidence="2" id="KW-1185">Reference proteome</keyword>
<organism evidence="1 2">
    <name type="scientific">Dufourea novaeangliae</name>
    <name type="common">Sweat bee</name>
    <dbReference type="NCBI Taxonomy" id="178035"/>
    <lineage>
        <taxon>Eukaryota</taxon>
        <taxon>Metazoa</taxon>
        <taxon>Ecdysozoa</taxon>
        <taxon>Arthropoda</taxon>
        <taxon>Hexapoda</taxon>
        <taxon>Insecta</taxon>
        <taxon>Pterygota</taxon>
        <taxon>Neoptera</taxon>
        <taxon>Endopterygota</taxon>
        <taxon>Hymenoptera</taxon>
        <taxon>Apocrita</taxon>
        <taxon>Aculeata</taxon>
        <taxon>Apoidea</taxon>
        <taxon>Anthophila</taxon>
        <taxon>Halictidae</taxon>
        <taxon>Rophitinae</taxon>
        <taxon>Dufourea</taxon>
    </lineage>
</organism>
<evidence type="ECO:0000313" key="2">
    <source>
        <dbReference type="Proteomes" id="UP000076502"/>
    </source>
</evidence>
<evidence type="ECO:0008006" key="3">
    <source>
        <dbReference type="Google" id="ProtNLM"/>
    </source>
</evidence>
<evidence type="ECO:0000313" key="1">
    <source>
        <dbReference type="EMBL" id="KZC11062.1"/>
    </source>
</evidence>